<gene>
    <name evidence="1" type="ORF">N8I77_003864</name>
</gene>
<comment type="caution">
    <text evidence="1">The sequence shown here is derived from an EMBL/GenBank/DDBJ whole genome shotgun (WGS) entry which is preliminary data.</text>
</comment>
<dbReference type="AlphaFoldDB" id="A0AAD9W832"/>
<sequence>MTSYRVSPELILDIADHCDRATLSTLMQTSKAVNALISQNERSIAIAKLKTFLLPPLGEILSSEDERRCRVTGKHSFATIQELDLRERRMGSILDNSGFLLTDNAKTLGMTDDSLRKFKAGLKRALYITDRLADLETRPEVQRVQHRITRRLSSLQVGGDSVTGDVDEDATDKIDAFDQGVMLQHDAEAEAQHSAIMVHRSLQFDMIHELATLDLAWLLTLGEGAIKGCTRYFEKMFESDPTGTQYKVVAFKEELLRKGSFILWAFVRGVGSMDAFARNSIKQTGEEIMGFEIGQHHNCGLSLILHQEMRQRVYDQLQRNDPLSVDEDQEALSPAKVMAEAHHMIGTEIGCKSWHGYSNIVYPPPEE</sequence>
<reference evidence="1" key="1">
    <citation type="submission" date="2023-06" db="EMBL/GenBank/DDBJ databases">
        <authorList>
            <person name="Noh H."/>
        </authorList>
    </citation>
    <scope>NUCLEOTIDE SEQUENCE</scope>
    <source>
        <strain evidence="1">DUCC20226</strain>
    </source>
</reference>
<keyword evidence="2" id="KW-1185">Reference proteome</keyword>
<dbReference type="EMBL" id="JAUJFL010000002">
    <property type="protein sequence ID" value="KAK2610436.1"/>
    <property type="molecule type" value="Genomic_DNA"/>
</dbReference>
<accession>A0AAD9W832</accession>
<name>A0AAD9W832_PHOAM</name>
<protein>
    <submittedName>
        <fullName evidence="1">Uncharacterized protein</fullName>
    </submittedName>
</protein>
<evidence type="ECO:0000313" key="2">
    <source>
        <dbReference type="Proteomes" id="UP001265746"/>
    </source>
</evidence>
<organism evidence="1 2">
    <name type="scientific">Phomopsis amygdali</name>
    <name type="common">Fusicoccum amygdali</name>
    <dbReference type="NCBI Taxonomy" id="1214568"/>
    <lineage>
        <taxon>Eukaryota</taxon>
        <taxon>Fungi</taxon>
        <taxon>Dikarya</taxon>
        <taxon>Ascomycota</taxon>
        <taxon>Pezizomycotina</taxon>
        <taxon>Sordariomycetes</taxon>
        <taxon>Sordariomycetidae</taxon>
        <taxon>Diaporthales</taxon>
        <taxon>Diaporthaceae</taxon>
        <taxon>Diaporthe</taxon>
    </lineage>
</organism>
<evidence type="ECO:0000313" key="1">
    <source>
        <dbReference type="EMBL" id="KAK2610436.1"/>
    </source>
</evidence>
<proteinExistence type="predicted"/>
<dbReference type="Proteomes" id="UP001265746">
    <property type="component" value="Unassembled WGS sequence"/>
</dbReference>